<name>A0A1C6VNS2_9ACTN</name>
<dbReference type="EMBL" id="FMHY01000002">
    <property type="protein sequence ID" value="SCL67986.1"/>
    <property type="molecule type" value="Genomic_DNA"/>
</dbReference>
<proteinExistence type="predicted"/>
<feature type="compositionally biased region" description="Low complexity" evidence="1">
    <location>
        <begin position="49"/>
        <end position="59"/>
    </location>
</feature>
<evidence type="ECO:0000313" key="2">
    <source>
        <dbReference type="EMBL" id="SCL67986.1"/>
    </source>
</evidence>
<gene>
    <name evidence="2" type="ORF">GA0070604_6162</name>
</gene>
<evidence type="ECO:0000313" key="3">
    <source>
        <dbReference type="Proteomes" id="UP000199696"/>
    </source>
</evidence>
<dbReference type="AlphaFoldDB" id="A0A1C6VNS2"/>
<keyword evidence="3" id="KW-1185">Reference proteome</keyword>
<reference evidence="3" key="1">
    <citation type="submission" date="2016-06" db="EMBL/GenBank/DDBJ databases">
        <authorList>
            <person name="Varghese N."/>
            <person name="Submissions Spin"/>
        </authorList>
    </citation>
    <scope>NUCLEOTIDE SEQUENCE [LARGE SCALE GENOMIC DNA]</scope>
    <source>
        <strain evidence="3">DSM 44814</strain>
    </source>
</reference>
<evidence type="ECO:0000256" key="1">
    <source>
        <dbReference type="SAM" id="MobiDB-lite"/>
    </source>
</evidence>
<organism evidence="2 3">
    <name type="scientific">Micromonospora eburnea</name>
    <dbReference type="NCBI Taxonomy" id="227316"/>
    <lineage>
        <taxon>Bacteria</taxon>
        <taxon>Bacillati</taxon>
        <taxon>Actinomycetota</taxon>
        <taxon>Actinomycetes</taxon>
        <taxon>Micromonosporales</taxon>
        <taxon>Micromonosporaceae</taxon>
        <taxon>Micromonospora</taxon>
    </lineage>
</organism>
<accession>A0A1C6VNS2</accession>
<protein>
    <submittedName>
        <fullName evidence="2">Uncharacterized protein</fullName>
    </submittedName>
</protein>
<feature type="region of interest" description="Disordered" evidence="1">
    <location>
        <begin position="38"/>
        <end position="59"/>
    </location>
</feature>
<dbReference type="STRING" id="227316.GA0070604_6162"/>
<sequence>MLRAPFASLVTESAVRGAPGGAAGARSTIPAPKWCRVGRVAPHPPDAAGPPGATPYAARTGGGRAAVARTDVVRAAVFRRSLALRFAPIGVTCKPQHRGEGAR</sequence>
<dbReference type="Proteomes" id="UP000199696">
    <property type="component" value="Unassembled WGS sequence"/>
</dbReference>